<comment type="caution">
    <text evidence="2">The sequence shown here is derived from an EMBL/GenBank/DDBJ whole genome shotgun (WGS) entry which is preliminary data.</text>
</comment>
<keyword evidence="1" id="KW-0472">Membrane</keyword>
<name>A0A502L3Q9_9GAMM</name>
<dbReference type="NCBIfam" id="TIGR02532">
    <property type="entry name" value="IV_pilin_GFxxxE"/>
    <property type="match status" value="1"/>
</dbReference>
<accession>A0A502L3Q9</accession>
<protein>
    <submittedName>
        <fullName evidence="2">Type II secretion system protein</fullName>
    </submittedName>
</protein>
<dbReference type="Gene3D" id="3.30.700.10">
    <property type="entry name" value="Glycoprotein, Type 4 Pilin"/>
    <property type="match status" value="1"/>
</dbReference>
<dbReference type="InterPro" id="IPR012902">
    <property type="entry name" value="N_methyl_site"/>
</dbReference>
<dbReference type="SUPFAM" id="SSF54523">
    <property type="entry name" value="Pili subunits"/>
    <property type="match status" value="1"/>
</dbReference>
<keyword evidence="1" id="KW-0812">Transmembrane</keyword>
<dbReference type="EMBL" id="SAWY01000007">
    <property type="protein sequence ID" value="TPH17854.1"/>
    <property type="molecule type" value="Genomic_DNA"/>
</dbReference>
<sequence>MKNKAQQGFTLIELVVVIVILGILAVTAAPKFINLQDDAQTATMQGVEAALSSASALVHSKSLIAGNDDLSFSGGDANATVVVDGAGNTVQLEYGYPDDTEAEWNKIVDLNSNDFTFDVASVANTVIIHPANKIPADLTGGLPANDVPSADVNCIAYYTMPIAANTEPTISHIPCI</sequence>
<gene>
    <name evidence="2" type="ORF">EPA86_04430</name>
</gene>
<evidence type="ECO:0000313" key="3">
    <source>
        <dbReference type="Proteomes" id="UP000315303"/>
    </source>
</evidence>
<evidence type="ECO:0000313" key="2">
    <source>
        <dbReference type="EMBL" id="TPH17854.1"/>
    </source>
</evidence>
<proteinExistence type="predicted"/>
<feature type="transmembrane region" description="Helical" evidence="1">
    <location>
        <begin position="12"/>
        <end position="33"/>
    </location>
</feature>
<keyword evidence="1" id="KW-1133">Transmembrane helix</keyword>
<dbReference type="Pfam" id="PF07963">
    <property type="entry name" value="N_methyl"/>
    <property type="match status" value="1"/>
</dbReference>
<dbReference type="InterPro" id="IPR045584">
    <property type="entry name" value="Pilin-like"/>
</dbReference>
<evidence type="ECO:0000256" key="1">
    <source>
        <dbReference type="SAM" id="Phobius"/>
    </source>
</evidence>
<dbReference type="AlphaFoldDB" id="A0A502L3Q9"/>
<keyword evidence="3" id="KW-1185">Reference proteome</keyword>
<dbReference type="OrthoDB" id="5902365at2"/>
<dbReference type="Proteomes" id="UP000315303">
    <property type="component" value="Unassembled WGS sequence"/>
</dbReference>
<organism evidence="2 3">
    <name type="scientific">Litorilituus lipolyticus</name>
    <dbReference type="NCBI Taxonomy" id="2491017"/>
    <lineage>
        <taxon>Bacteria</taxon>
        <taxon>Pseudomonadati</taxon>
        <taxon>Pseudomonadota</taxon>
        <taxon>Gammaproteobacteria</taxon>
        <taxon>Alteromonadales</taxon>
        <taxon>Colwelliaceae</taxon>
        <taxon>Litorilituus</taxon>
    </lineage>
</organism>
<dbReference type="PROSITE" id="PS00409">
    <property type="entry name" value="PROKAR_NTER_METHYL"/>
    <property type="match status" value="1"/>
</dbReference>
<reference evidence="2 3" key="1">
    <citation type="submission" date="2019-01" db="EMBL/GenBank/DDBJ databases">
        <title>Litorilituus lipolytica sp. nov., isolated from intertidal sand of the Yellow Sea in China.</title>
        <authorList>
            <person name="Liu A."/>
        </authorList>
    </citation>
    <scope>NUCLEOTIDE SEQUENCE [LARGE SCALE GENOMIC DNA]</scope>
    <source>
        <strain evidence="2 3">RZ04</strain>
    </source>
</reference>